<proteinExistence type="inferred from homology"/>
<keyword evidence="11" id="KW-0812">Transmembrane</keyword>
<dbReference type="SUPFAM" id="SSF48264">
    <property type="entry name" value="Cytochrome P450"/>
    <property type="match status" value="1"/>
</dbReference>
<gene>
    <name evidence="12" type="ORF">B0H16DRAFT_1799922</name>
</gene>
<name>A0AAD7NK26_9AGAR</name>
<dbReference type="PROSITE" id="PS00086">
    <property type="entry name" value="CYTOCHROME_P450"/>
    <property type="match status" value="1"/>
</dbReference>
<dbReference type="PRINTS" id="PR00463">
    <property type="entry name" value="EP450I"/>
</dbReference>
<evidence type="ECO:0000256" key="2">
    <source>
        <dbReference type="ARBA" id="ARBA00005179"/>
    </source>
</evidence>
<dbReference type="InterPro" id="IPR017972">
    <property type="entry name" value="Cyt_P450_CS"/>
</dbReference>
<comment type="similarity">
    <text evidence="3 10">Belongs to the cytochrome P450 family.</text>
</comment>
<keyword evidence="11" id="KW-1133">Transmembrane helix</keyword>
<keyword evidence="11" id="KW-0472">Membrane</keyword>
<dbReference type="EMBL" id="JARKIB010000028">
    <property type="protein sequence ID" value="KAJ7764381.1"/>
    <property type="molecule type" value="Genomic_DNA"/>
</dbReference>
<dbReference type="InterPro" id="IPR002401">
    <property type="entry name" value="Cyt_P450_E_grp-I"/>
</dbReference>
<evidence type="ECO:0000256" key="1">
    <source>
        <dbReference type="ARBA" id="ARBA00001971"/>
    </source>
</evidence>
<evidence type="ECO:0000256" key="11">
    <source>
        <dbReference type="SAM" id="Phobius"/>
    </source>
</evidence>
<evidence type="ECO:0000256" key="10">
    <source>
        <dbReference type="RuleBase" id="RU000461"/>
    </source>
</evidence>
<keyword evidence="8 10" id="KW-0503">Monooxygenase</keyword>
<comment type="pathway">
    <text evidence="2">Secondary metabolite biosynthesis.</text>
</comment>
<dbReference type="InterPro" id="IPR001128">
    <property type="entry name" value="Cyt_P450"/>
</dbReference>
<evidence type="ECO:0000256" key="6">
    <source>
        <dbReference type="ARBA" id="ARBA00023002"/>
    </source>
</evidence>
<keyword evidence="13" id="KW-1185">Reference proteome</keyword>
<evidence type="ECO:0000256" key="3">
    <source>
        <dbReference type="ARBA" id="ARBA00010617"/>
    </source>
</evidence>
<reference evidence="12" key="1">
    <citation type="submission" date="2023-03" db="EMBL/GenBank/DDBJ databases">
        <title>Massive genome expansion in bonnet fungi (Mycena s.s.) driven by repeated elements and novel gene families across ecological guilds.</title>
        <authorList>
            <consortium name="Lawrence Berkeley National Laboratory"/>
            <person name="Harder C.B."/>
            <person name="Miyauchi S."/>
            <person name="Viragh M."/>
            <person name="Kuo A."/>
            <person name="Thoen E."/>
            <person name="Andreopoulos B."/>
            <person name="Lu D."/>
            <person name="Skrede I."/>
            <person name="Drula E."/>
            <person name="Henrissat B."/>
            <person name="Morin E."/>
            <person name="Kohler A."/>
            <person name="Barry K."/>
            <person name="LaButti K."/>
            <person name="Morin E."/>
            <person name="Salamov A."/>
            <person name="Lipzen A."/>
            <person name="Mereny Z."/>
            <person name="Hegedus B."/>
            <person name="Baldrian P."/>
            <person name="Stursova M."/>
            <person name="Weitz H."/>
            <person name="Taylor A."/>
            <person name="Grigoriev I.V."/>
            <person name="Nagy L.G."/>
            <person name="Martin F."/>
            <person name="Kauserud H."/>
        </authorList>
    </citation>
    <scope>NUCLEOTIDE SEQUENCE</scope>
    <source>
        <strain evidence="12">CBHHK182m</strain>
    </source>
</reference>
<evidence type="ECO:0000256" key="8">
    <source>
        <dbReference type="ARBA" id="ARBA00023033"/>
    </source>
</evidence>
<comment type="cofactor">
    <cofactor evidence="1 9">
        <name>heme</name>
        <dbReference type="ChEBI" id="CHEBI:30413"/>
    </cofactor>
</comment>
<keyword evidence="6 10" id="KW-0560">Oxidoreductase</keyword>
<evidence type="ECO:0000313" key="13">
    <source>
        <dbReference type="Proteomes" id="UP001215598"/>
    </source>
</evidence>
<evidence type="ECO:0000313" key="12">
    <source>
        <dbReference type="EMBL" id="KAJ7764381.1"/>
    </source>
</evidence>
<dbReference type="Proteomes" id="UP001215598">
    <property type="component" value="Unassembled WGS sequence"/>
</dbReference>
<dbReference type="Pfam" id="PF00067">
    <property type="entry name" value="p450"/>
    <property type="match status" value="1"/>
</dbReference>
<dbReference type="AlphaFoldDB" id="A0AAD7NK26"/>
<dbReference type="GO" id="GO:0020037">
    <property type="term" value="F:heme binding"/>
    <property type="evidence" value="ECO:0007669"/>
    <property type="project" value="InterPro"/>
</dbReference>
<organism evidence="12 13">
    <name type="scientific">Mycena metata</name>
    <dbReference type="NCBI Taxonomy" id="1033252"/>
    <lineage>
        <taxon>Eukaryota</taxon>
        <taxon>Fungi</taxon>
        <taxon>Dikarya</taxon>
        <taxon>Basidiomycota</taxon>
        <taxon>Agaricomycotina</taxon>
        <taxon>Agaricomycetes</taxon>
        <taxon>Agaricomycetidae</taxon>
        <taxon>Agaricales</taxon>
        <taxon>Marasmiineae</taxon>
        <taxon>Mycenaceae</taxon>
        <taxon>Mycena</taxon>
    </lineage>
</organism>
<protein>
    <submittedName>
        <fullName evidence="12">Cytochrome P450</fullName>
    </submittedName>
</protein>
<evidence type="ECO:0000256" key="4">
    <source>
        <dbReference type="ARBA" id="ARBA00022617"/>
    </source>
</evidence>
<evidence type="ECO:0000256" key="9">
    <source>
        <dbReference type="PIRSR" id="PIRSR602401-1"/>
    </source>
</evidence>
<comment type="caution">
    <text evidence="12">The sequence shown here is derived from an EMBL/GenBank/DDBJ whole genome shotgun (WGS) entry which is preliminary data.</text>
</comment>
<keyword evidence="7 9" id="KW-0408">Iron</keyword>
<dbReference type="GO" id="GO:0005506">
    <property type="term" value="F:iron ion binding"/>
    <property type="evidence" value="ECO:0007669"/>
    <property type="project" value="InterPro"/>
</dbReference>
<dbReference type="PANTHER" id="PTHR46300:SF7">
    <property type="entry name" value="P450, PUTATIVE (EUROFUNG)-RELATED"/>
    <property type="match status" value="1"/>
</dbReference>
<dbReference type="GO" id="GO:0016705">
    <property type="term" value="F:oxidoreductase activity, acting on paired donors, with incorporation or reduction of molecular oxygen"/>
    <property type="evidence" value="ECO:0007669"/>
    <property type="project" value="InterPro"/>
</dbReference>
<keyword evidence="4 9" id="KW-0349">Heme</keyword>
<dbReference type="PANTHER" id="PTHR46300">
    <property type="entry name" value="P450, PUTATIVE (EUROFUNG)-RELATED-RELATED"/>
    <property type="match status" value="1"/>
</dbReference>
<dbReference type="InterPro" id="IPR036396">
    <property type="entry name" value="Cyt_P450_sf"/>
</dbReference>
<dbReference type="Gene3D" id="1.10.630.10">
    <property type="entry name" value="Cytochrome P450"/>
    <property type="match status" value="1"/>
</dbReference>
<dbReference type="GO" id="GO:0004497">
    <property type="term" value="F:monooxygenase activity"/>
    <property type="evidence" value="ECO:0007669"/>
    <property type="project" value="UniProtKB-KW"/>
</dbReference>
<accession>A0AAD7NK26</accession>
<feature type="transmembrane region" description="Helical" evidence="11">
    <location>
        <begin position="6"/>
        <end position="26"/>
    </location>
</feature>
<dbReference type="InterPro" id="IPR050364">
    <property type="entry name" value="Cytochrome_P450_fung"/>
</dbReference>
<evidence type="ECO:0000256" key="5">
    <source>
        <dbReference type="ARBA" id="ARBA00022723"/>
    </source>
</evidence>
<keyword evidence="5 9" id="KW-0479">Metal-binding</keyword>
<sequence>MSTVQTLTGARWIAGLAVVLVLYRLYKHRSRRLPLPPGPKKLPLVGNMFDIPAVHTWETYMAWSNEYNSDILHLDLAGTSVIVLSSVEAADALLNKRSAIYSDRPRFPMVMELMGWSFNVETQVRTHLGDEWRAHRRLLTQGFTAKASAKYRPKQLAATHELLRRIMQGPDDFMVHFRHWAADITMRVTYGIDVQPVNDPYVSLARAAVAPLSIAGVPGKYLVDSLPILKYVPSWFPGAGFKRDAARWSKLARQMADVPLAETKRQIELGIAPSSFVADGFKALKERGNTYYTENTLRAMAGTLYVGGADTVVSAMASFVLGMLANPEAQRTAQAEIDLVTQGKRLPNFEDEAVMPFVAAIVKETLRWKNVLPIAVPHYLNVADEFRGYSIPANSIVIGNTWAILHDETVYPDPYEFKPERFLSDGKLNTAVPNPEAAFGFGRRACPGKHMANASVWVAIASILATFDITKAVDKDGQEIQPSYEFDSGFINNPLPFKCSIQPRCENAETLVAATNQGRCVG</sequence>
<feature type="binding site" description="axial binding residue" evidence="9">
    <location>
        <position position="446"/>
    </location>
    <ligand>
        <name>heme</name>
        <dbReference type="ChEBI" id="CHEBI:30413"/>
    </ligand>
    <ligandPart>
        <name>Fe</name>
        <dbReference type="ChEBI" id="CHEBI:18248"/>
    </ligandPart>
</feature>
<evidence type="ECO:0000256" key="7">
    <source>
        <dbReference type="ARBA" id="ARBA00023004"/>
    </source>
</evidence>
<dbReference type="CDD" id="cd11065">
    <property type="entry name" value="CYP64-like"/>
    <property type="match status" value="1"/>
</dbReference>